<dbReference type="Proteomes" id="UP000807825">
    <property type="component" value="Unassembled WGS sequence"/>
</dbReference>
<dbReference type="GO" id="GO:0016757">
    <property type="term" value="F:glycosyltransferase activity"/>
    <property type="evidence" value="ECO:0007669"/>
    <property type="project" value="TreeGrafter"/>
</dbReference>
<evidence type="ECO:0000313" key="1">
    <source>
        <dbReference type="EMBL" id="MBI5249974.1"/>
    </source>
</evidence>
<protein>
    <submittedName>
        <fullName evidence="1">Uncharacterized protein</fullName>
    </submittedName>
</protein>
<accession>A0A9D6Z3J8</accession>
<dbReference type="Gene3D" id="3.40.50.2000">
    <property type="entry name" value="Glycogen Phosphorylase B"/>
    <property type="match status" value="1"/>
</dbReference>
<dbReference type="SUPFAM" id="SSF53756">
    <property type="entry name" value="UDP-Glycosyltransferase/glycogen phosphorylase"/>
    <property type="match status" value="1"/>
</dbReference>
<sequence>MARILYGVMGDARGHVTRAHTVAQQMPGHEFLFLGGRLVNDLNAYGYAVEDIPVPGTSYKNNQVDVLATVGNALRVFAKRSSVIRRIGEIIESFDPDLILTDYEYFTPLAARSKGRLCISLDHQHIITHCTYETPPVERLGRVMTRFAVQRLYSNANLFLIVSFFSLPPVNPETTHVLPAIVRNLVKDHVPADRDHVVVYLTSPTFFKLLPILEQMKARFMIYGFGDLESRKNLVFRPFSTHGFLQDLSSCRYAIVNGGHNVISEALYFGKPVFSFPIRQAYEQFMNAYFLAQSAYGDYSIDLPSKSTLEAFESGLDLFKDRIKQTFRVGNQDVASILERFMGNKASTG</sequence>
<dbReference type="AlphaFoldDB" id="A0A9D6Z3J8"/>
<proteinExistence type="predicted"/>
<dbReference type="Pfam" id="PF13528">
    <property type="entry name" value="Glyco_trans_1_3"/>
    <property type="match status" value="1"/>
</dbReference>
<evidence type="ECO:0000313" key="2">
    <source>
        <dbReference type="Proteomes" id="UP000807825"/>
    </source>
</evidence>
<organism evidence="1 2">
    <name type="scientific">Desulfomonile tiedjei</name>
    <dbReference type="NCBI Taxonomy" id="2358"/>
    <lineage>
        <taxon>Bacteria</taxon>
        <taxon>Pseudomonadati</taxon>
        <taxon>Thermodesulfobacteriota</taxon>
        <taxon>Desulfomonilia</taxon>
        <taxon>Desulfomonilales</taxon>
        <taxon>Desulfomonilaceae</taxon>
        <taxon>Desulfomonile</taxon>
    </lineage>
</organism>
<dbReference type="PANTHER" id="PTHR21015:SF22">
    <property type="entry name" value="GLYCOSYLTRANSFERASE"/>
    <property type="match status" value="1"/>
</dbReference>
<gene>
    <name evidence="1" type="ORF">HY912_10815</name>
</gene>
<comment type="caution">
    <text evidence="1">The sequence shown here is derived from an EMBL/GenBank/DDBJ whole genome shotgun (WGS) entry which is preliminary data.</text>
</comment>
<reference evidence="1" key="1">
    <citation type="submission" date="2020-07" db="EMBL/GenBank/DDBJ databases">
        <title>Huge and variable diversity of episymbiotic CPR bacteria and DPANN archaea in groundwater ecosystems.</title>
        <authorList>
            <person name="He C.Y."/>
            <person name="Keren R."/>
            <person name="Whittaker M."/>
            <person name="Farag I.F."/>
            <person name="Doudna J."/>
            <person name="Cate J.H.D."/>
            <person name="Banfield J.F."/>
        </authorList>
    </citation>
    <scope>NUCLEOTIDE SEQUENCE</scope>
    <source>
        <strain evidence="1">NC_groundwater_1664_Pr3_B-0.1um_52_9</strain>
    </source>
</reference>
<name>A0A9D6Z3J8_9BACT</name>
<dbReference type="PANTHER" id="PTHR21015">
    <property type="entry name" value="UDP-N-ACETYLGLUCOSAMINE--N-ACETYLMURAMYL-(PENTAPEPTIDE) PYROPHOSPHORYL-UNDECAPRENOL N-ACETYLGLUCOSAMINE TRANSFERASE 1"/>
    <property type="match status" value="1"/>
</dbReference>
<dbReference type="EMBL" id="JACRDE010000293">
    <property type="protein sequence ID" value="MBI5249974.1"/>
    <property type="molecule type" value="Genomic_DNA"/>
</dbReference>